<name>A0A286GZM7_9PROT</name>
<keyword evidence="3" id="KW-1185">Reference proteome</keyword>
<dbReference type="GO" id="GO:0046464">
    <property type="term" value="P:acylglycerol catabolic process"/>
    <property type="evidence" value="ECO:0007669"/>
    <property type="project" value="TreeGrafter"/>
</dbReference>
<dbReference type="InterPro" id="IPR000073">
    <property type="entry name" value="AB_hydrolase_1"/>
</dbReference>
<protein>
    <submittedName>
        <fullName evidence="2">Pimeloyl-ACP methyl ester carboxylesterase</fullName>
    </submittedName>
</protein>
<dbReference type="Pfam" id="PF00561">
    <property type="entry name" value="Abhydrolase_1"/>
    <property type="match status" value="1"/>
</dbReference>
<dbReference type="PRINTS" id="PR00111">
    <property type="entry name" value="ABHYDROLASE"/>
</dbReference>
<dbReference type="AlphaFoldDB" id="A0A286GZM7"/>
<dbReference type="Proteomes" id="UP000219621">
    <property type="component" value="Unassembled WGS sequence"/>
</dbReference>
<dbReference type="RefSeq" id="WP_176525294.1">
    <property type="nucleotide sequence ID" value="NZ_OCNJ01000013.1"/>
</dbReference>
<dbReference type="SUPFAM" id="SSF53474">
    <property type="entry name" value="alpha/beta-Hydrolases"/>
    <property type="match status" value="1"/>
</dbReference>
<sequence length="298" mass="31416">MPSDTLELRDAPIGDALTLHGARIALAETGSGEPVVALHCSASAGGQWRGLGGVLAGLGYRLVTPDLHGCGGSAPWPGKKPLQLGEEAGIVAEIARRLGRPVHVVGHSYGGAVALRAAIDHPGAVASIAVYEPSLFHLLRQGNDADRRLFTEVAGLSAAAVRAATSGDWYGGMAAFIDYWNAPGTFKTMPEDRRAAFAAQLPRVSMDFWALFSEQTPLVDYTCMLSMPVLIVEGDQSPAPSRRICRLLGAALPCMMLHTVPRAGHMGPVTHAETVNAVIASFLEDVSRGSRRQYATSA</sequence>
<evidence type="ECO:0000313" key="3">
    <source>
        <dbReference type="Proteomes" id="UP000219621"/>
    </source>
</evidence>
<organism evidence="2 3">
    <name type="scientific">Caenispirillum bisanense</name>
    <dbReference type="NCBI Taxonomy" id="414052"/>
    <lineage>
        <taxon>Bacteria</taxon>
        <taxon>Pseudomonadati</taxon>
        <taxon>Pseudomonadota</taxon>
        <taxon>Alphaproteobacteria</taxon>
        <taxon>Rhodospirillales</taxon>
        <taxon>Novispirillaceae</taxon>
        <taxon>Caenispirillum</taxon>
    </lineage>
</organism>
<dbReference type="Gene3D" id="3.40.50.1820">
    <property type="entry name" value="alpha/beta hydrolase"/>
    <property type="match status" value="1"/>
</dbReference>
<evidence type="ECO:0000313" key="2">
    <source>
        <dbReference type="EMBL" id="SOE00514.1"/>
    </source>
</evidence>
<evidence type="ECO:0000259" key="1">
    <source>
        <dbReference type="Pfam" id="PF00561"/>
    </source>
</evidence>
<dbReference type="GO" id="GO:0047372">
    <property type="term" value="F:monoacylglycerol lipase activity"/>
    <property type="evidence" value="ECO:0007669"/>
    <property type="project" value="TreeGrafter"/>
</dbReference>
<dbReference type="InterPro" id="IPR029058">
    <property type="entry name" value="AB_hydrolase_fold"/>
</dbReference>
<reference evidence="2 3" key="1">
    <citation type="submission" date="2017-09" db="EMBL/GenBank/DDBJ databases">
        <authorList>
            <person name="Ehlers B."/>
            <person name="Leendertz F.H."/>
        </authorList>
    </citation>
    <scope>NUCLEOTIDE SEQUENCE [LARGE SCALE GENOMIC DNA]</scope>
    <source>
        <strain evidence="2 3">USBA 140</strain>
    </source>
</reference>
<dbReference type="PANTHER" id="PTHR43798:SF5">
    <property type="entry name" value="MONOACYLGLYCEROL LIPASE ABHD6"/>
    <property type="match status" value="1"/>
</dbReference>
<dbReference type="EMBL" id="OCNJ01000013">
    <property type="protein sequence ID" value="SOE00514.1"/>
    <property type="molecule type" value="Genomic_DNA"/>
</dbReference>
<dbReference type="GO" id="GO:0016020">
    <property type="term" value="C:membrane"/>
    <property type="evidence" value="ECO:0007669"/>
    <property type="project" value="TreeGrafter"/>
</dbReference>
<feature type="domain" description="AB hydrolase-1" evidence="1">
    <location>
        <begin position="34"/>
        <end position="271"/>
    </location>
</feature>
<gene>
    <name evidence="2" type="ORF">SAMN05421508_11313</name>
</gene>
<proteinExistence type="predicted"/>
<dbReference type="InterPro" id="IPR050266">
    <property type="entry name" value="AB_hydrolase_sf"/>
</dbReference>
<dbReference type="PANTHER" id="PTHR43798">
    <property type="entry name" value="MONOACYLGLYCEROL LIPASE"/>
    <property type="match status" value="1"/>
</dbReference>
<accession>A0A286GZM7</accession>